<evidence type="ECO:0000256" key="1">
    <source>
        <dbReference type="ARBA" id="ARBA00008668"/>
    </source>
</evidence>
<feature type="signal peptide" evidence="4">
    <location>
        <begin position="1"/>
        <end position="20"/>
    </location>
</feature>
<dbReference type="InterPro" id="IPR037459">
    <property type="entry name" value="RhgT-like"/>
</dbReference>
<evidence type="ECO:0000256" key="2">
    <source>
        <dbReference type="ARBA" id="ARBA00022801"/>
    </source>
</evidence>
<reference evidence="5" key="3">
    <citation type="submission" date="2010-09" db="EMBL/GenBank/DDBJ databases">
        <title>Annotation of Gaeumannomyces graminis var. tritici R3-111a-1.</title>
        <authorList>
            <consortium name="The Broad Institute Genome Sequencing Platform"/>
            <person name="Ma L.-J."/>
            <person name="Dead R."/>
            <person name="Young S.K."/>
            <person name="Zeng Q."/>
            <person name="Gargeya S."/>
            <person name="Fitzgerald M."/>
            <person name="Haas B."/>
            <person name="Abouelleil A."/>
            <person name="Alvarado L."/>
            <person name="Arachchi H.M."/>
            <person name="Berlin A."/>
            <person name="Brown A."/>
            <person name="Chapman S.B."/>
            <person name="Chen Z."/>
            <person name="Dunbar C."/>
            <person name="Freedman E."/>
            <person name="Gearin G."/>
            <person name="Gellesch M."/>
            <person name="Goldberg J."/>
            <person name="Griggs A."/>
            <person name="Gujja S."/>
            <person name="Heiman D."/>
            <person name="Howarth C."/>
            <person name="Larson L."/>
            <person name="Lui A."/>
            <person name="MacDonald P.J.P."/>
            <person name="Mehta T."/>
            <person name="Montmayeur A."/>
            <person name="Murphy C."/>
            <person name="Neiman D."/>
            <person name="Pearson M."/>
            <person name="Priest M."/>
            <person name="Roberts A."/>
            <person name="Saif S."/>
            <person name="Shea T."/>
            <person name="Shenoy N."/>
            <person name="Sisk P."/>
            <person name="Stolte C."/>
            <person name="Sykes S."/>
            <person name="Yandava C."/>
            <person name="Wortman J."/>
            <person name="Nusbaum C."/>
            <person name="Birren B."/>
        </authorList>
    </citation>
    <scope>NUCLEOTIDE SEQUENCE</scope>
    <source>
        <strain evidence="5">R3-111a-1</strain>
    </source>
</reference>
<accession>J3NUW6</accession>
<protein>
    <submittedName>
        <fullName evidence="5">Rhamnogalacturonan acetylesterase</fullName>
    </submittedName>
</protein>
<dbReference type="AlphaFoldDB" id="J3NUW6"/>
<dbReference type="Gene3D" id="3.40.50.1110">
    <property type="entry name" value="SGNH hydrolase"/>
    <property type="match status" value="1"/>
</dbReference>
<reference evidence="7" key="1">
    <citation type="submission" date="2010-07" db="EMBL/GenBank/DDBJ databases">
        <title>The genome sequence of Gaeumannomyces graminis var. tritici strain R3-111a-1.</title>
        <authorList>
            <consortium name="The Broad Institute Genome Sequencing Platform"/>
            <person name="Ma L.-J."/>
            <person name="Dead R."/>
            <person name="Young S."/>
            <person name="Zeng Q."/>
            <person name="Koehrsen M."/>
            <person name="Alvarado L."/>
            <person name="Berlin A."/>
            <person name="Chapman S.B."/>
            <person name="Chen Z."/>
            <person name="Freedman E."/>
            <person name="Gellesch M."/>
            <person name="Goldberg J."/>
            <person name="Griggs A."/>
            <person name="Gujja S."/>
            <person name="Heilman E.R."/>
            <person name="Heiman D."/>
            <person name="Hepburn T."/>
            <person name="Howarth C."/>
            <person name="Jen D."/>
            <person name="Larson L."/>
            <person name="Mehta T."/>
            <person name="Neiman D."/>
            <person name="Pearson M."/>
            <person name="Roberts A."/>
            <person name="Saif S."/>
            <person name="Shea T."/>
            <person name="Shenoy N."/>
            <person name="Sisk P."/>
            <person name="Stolte C."/>
            <person name="Sykes S."/>
            <person name="Walk T."/>
            <person name="White J."/>
            <person name="Yandava C."/>
            <person name="Haas B."/>
            <person name="Nusbaum C."/>
            <person name="Birren B."/>
        </authorList>
    </citation>
    <scope>NUCLEOTIDE SEQUENCE [LARGE SCALE GENOMIC DNA]</scope>
    <source>
        <strain evidence="7">R3-111a-1</strain>
    </source>
</reference>
<dbReference type="GeneID" id="20345533"/>
<reference evidence="5" key="2">
    <citation type="submission" date="2010-07" db="EMBL/GenBank/DDBJ databases">
        <authorList>
            <consortium name="The Broad Institute Genome Sequencing Platform"/>
            <consortium name="Broad Institute Genome Sequencing Center for Infectious Disease"/>
            <person name="Ma L.-J."/>
            <person name="Dead R."/>
            <person name="Young S."/>
            <person name="Zeng Q."/>
            <person name="Koehrsen M."/>
            <person name="Alvarado L."/>
            <person name="Berlin A."/>
            <person name="Chapman S.B."/>
            <person name="Chen Z."/>
            <person name="Freedman E."/>
            <person name="Gellesch M."/>
            <person name="Goldberg J."/>
            <person name="Griggs A."/>
            <person name="Gujja S."/>
            <person name="Heilman E.R."/>
            <person name="Heiman D."/>
            <person name="Hepburn T."/>
            <person name="Howarth C."/>
            <person name="Jen D."/>
            <person name="Larson L."/>
            <person name="Mehta T."/>
            <person name="Neiman D."/>
            <person name="Pearson M."/>
            <person name="Roberts A."/>
            <person name="Saif S."/>
            <person name="Shea T."/>
            <person name="Shenoy N."/>
            <person name="Sisk P."/>
            <person name="Stolte C."/>
            <person name="Sykes S."/>
            <person name="Walk T."/>
            <person name="White J."/>
            <person name="Yandava C."/>
            <person name="Haas B."/>
            <person name="Nusbaum C."/>
            <person name="Birren B."/>
        </authorList>
    </citation>
    <scope>NUCLEOTIDE SEQUENCE</scope>
    <source>
        <strain evidence="5">R3-111a-1</strain>
    </source>
</reference>
<evidence type="ECO:0000313" key="6">
    <source>
        <dbReference type="EnsemblFungi" id="EJT79993"/>
    </source>
</evidence>
<keyword evidence="4" id="KW-0732">Signal</keyword>
<comment type="similarity">
    <text evidence="1">Belongs to the 'GDSL' lipolytic enzyme family.</text>
</comment>
<keyword evidence="2" id="KW-0378">Hydrolase</keyword>
<dbReference type="eggNOG" id="ENOG502RY37">
    <property type="taxonomic scope" value="Eukaryota"/>
</dbReference>
<dbReference type="InterPro" id="IPR001087">
    <property type="entry name" value="GDSL"/>
</dbReference>
<dbReference type="Pfam" id="PF00657">
    <property type="entry name" value="Lipase_GDSL"/>
    <property type="match status" value="1"/>
</dbReference>
<gene>
    <name evidence="6" type="primary">20345533</name>
    <name evidence="5" type="ORF">GGTG_05075</name>
</gene>
<dbReference type="RefSeq" id="XP_009221138.1">
    <property type="nucleotide sequence ID" value="XM_009222874.1"/>
</dbReference>
<evidence type="ECO:0000313" key="5">
    <source>
        <dbReference type="EMBL" id="EJT79993.1"/>
    </source>
</evidence>
<dbReference type="PANTHER" id="PTHR43695">
    <property type="entry name" value="PUTATIVE (AFU_ORTHOLOGUE AFUA_2G17250)-RELATED"/>
    <property type="match status" value="1"/>
</dbReference>
<feature type="region of interest" description="Disordered" evidence="3">
    <location>
        <begin position="111"/>
        <end position="132"/>
    </location>
</feature>
<feature type="chain" id="PRO_5015094511" evidence="4">
    <location>
        <begin position="21"/>
        <end position="273"/>
    </location>
</feature>
<evidence type="ECO:0000256" key="4">
    <source>
        <dbReference type="SAM" id="SignalP"/>
    </source>
</evidence>
<dbReference type="SUPFAM" id="SSF52266">
    <property type="entry name" value="SGNH hydrolase"/>
    <property type="match status" value="1"/>
</dbReference>
<dbReference type="EMBL" id="GL385396">
    <property type="protein sequence ID" value="EJT79993.1"/>
    <property type="molecule type" value="Genomic_DNA"/>
</dbReference>
<dbReference type="Proteomes" id="UP000006039">
    <property type="component" value="Unassembled WGS sequence"/>
</dbReference>
<name>J3NUW6_GAET3</name>
<reference evidence="6" key="5">
    <citation type="submission" date="2018-04" db="UniProtKB">
        <authorList>
            <consortium name="EnsemblFungi"/>
        </authorList>
    </citation>
    <scope>IDENTIFICATION</scope>
    <source>
        <strain evidence="6">R3-111a-1</strain>
    </source>
</reference>
<dbReference type="VEuPathDB" id="FungiDB:GGTG_05075"/>
<dbReference type="STRING" id="644352.J3NUW6"/>
<organism evidence="5">
    <name type="scientific">Gaeumannomyces tritici (strain R3-111a-1)</name>
    <name type="common">Wheat and barley take-all root rot fungus</name>
    <name type="synonym">Gaeumannomyces graminis var. tritici</name>
    <dbReference type="NCBI Taxonomy" id="644352"/>
    <lineage>
        <taxon>Eukaryota</taxon>
        <taxon>Fungi</taxon>
        <taxon>Dikarya</taxon>
        <taxon>Ascomycota</taxon>
        <taxon>Pezizomycotina</taxon>
        <taxon>Sordariomycetes</taxon>
        <taxon>Sordariomycetidae</taxon>
        <taxon>Magnaporthales</taxon>
        <taxon>Magnaporthaceae</taxon>
        <taxon>Gaeumannomyces</taxon>
    </lineage>
</organism>
<sequence>MRLTLLSTAIALAWSFGASALPTAPEAATADALEARQAPRIFLCGDSTMARNTAGIIDGWGNYLAGYVTATVENRAIGGRSARSFWNEGRFRDVANAARAGDVVVIEFGHNDGGSPRSNDNGRSACPGTGTETCVSDKTGETVYTFPYYVIQGAKLMLAKGANVVLSAQTPRNQWEGGTYNGEPSRFVDYMSRAHRALADSRATFVNHNQAVSNMYRKMGNSAVNALYPQDRTHTGPRGADLSAQAFVQAVYQKMNGETSLTRFVKTPVNIVY</sequence>
<dbReference type="PANTHER" id="PTHR43695:SF1">
    <property type="entry name" value="RHAMNOGALACTURONAN ACETYLESTERASE"/>
    <property type="match status" value="1"/>
</dbReference>
<evidence type="ECO:0000256" key="3">
    <source>
        <dbReference type="SAM" id="MobiDB-lite"/>
    </source>
</evidence>
<evidence type="ECO:0000313" key="7">
    <source>
        <dbReference type="Proteomes" id="UP000006039"/>
    </source>
</evidence>
<dbReference type="HOGENOM" id="CLU_065859_0_1_1"/>
<dbReference type="InterPro" id="IPR036514">
    <property type="entry name" value="SGNH_hydro_sf"/>
</dbReference>
<proteinExistence type="inferred from homology"/>
<reference evidence="6" key="4">
    <citation type="journal article" date="2015" name="G3 (Bethesda)">
        <title>Genome sequences of three phytopathogenic species of the Magnaporthaceae family of fungi.</title>
        <authorList>
            <person name="Okagaki L.H."/>
            <person name="Nunes C.C."/>
            <person name="Sailsbery J."/>
            <person name="Clay B."/>
            <person name="Brown D."/>
            <person name="John T."/>
            <person name="Oh Y."/>
            <person name="Young N."/>
            <person name="Fitzgerald M."/>
            <person name="Haas B.J."/>
            <person name="Zeng Q."/>
            <person name="Young S."/>
            <person name="Adiconis X."/>
            <person name="Fan L."/>
            <person name="Levin J.Z."/>
            <person name="Mitchell T.K."/>
            <person name="Okubara P.A."/>
            <person name="Farman M.L."/>
            <person name="Kohn L.M."/>
            <person name="Birren B."/>
            <person name="Ma L.-J."/>
            <person name="Dean R.A."/>
        </authorList>
    </citation>
    <scope>NUCLEOTIDE SEQUENCE</scope>
    <source>
        <strain evidence="6">R3-111a-1</strain>
    </source>
</reference>
<dbReference type="GO" id="GO:0016788">
    <property type="term" value="F:hydrolase activity, acting on ester bonds"/>
    <property type="evidence" value="ECO:0007669"/>
    <property type="project" value="InterPro"/>
</dbReference>
<dbReference type="EnsemblFungi" id="EJT79993">
    <property type="protein sequence ID" value="EJT79993"/>
    <property type="gene ID" value="GGTG_05075"/>
</dbReference>
<dbReference type="OrthoDB" id="2141316at2759"/>
<keyword evidence="7" id="KW-1185">Reference proteome</keyword>